<dbReference type="OrthoDB" id="5413827at2759"/>
<evidence type="ECO:0000256" key="1">
    <source>
        <dbReference type="SAM" id="MobiDB-lite"/>
    </source>
</evidence>
<dbReference type="PANTHER" id="PTHR38790:SF4">
    <property type="entry name" value="2EXR DOMAIN-CONTAINING PROTEIN"/>
    <property type="match status" value="1"/>
</dbReference>
<evidence type="ECO:0000313" key="3">
    <source>
        <dbReference type="EMBL" id="KAF2692051.1"/>
    </source>
</evidence>
<dbReference type="Pfam" id="PF24864">
    <property type="entry name" value="DUF7730"/>
    <property type="match status" value="1"/>
</dbReference>
<reference evidence="3" key="1">
    <citation type="journal article" date="2020" name="Stud. Mycol.">
        <title>101 Dothideomycetes genomes: a test case for predicting lifestyles and emergence of pathogens.</title>
        <authorList>
            <person name="Haridas S."/>
            <person name="Albert R."/>
            <person name="Binder M."/>
            <person name="Bloem J."/>
            <person name="Labutti K."/>
            <person name="Salamov A."/>
            <person name="Andreopoulos B."/>
            <person name="Baker S."/>
            <person name="Barry K."/>
            <person name="Bills G."/>
            <person name="Bluhm B."/>
            <person name="Cannon C."/>
            <person name="Castanera R."/>
            <person name="Culley D."/>
            <person name="Daum C."/>
            <person name="Ezra D."/>
            <person name="Gonzalez J."/>
            <person name="Henrissat B."/>
            <person name="Kuo A."/>
            <person name="Liang C."/>
            <person name="Lipzen A."/>
            <person name="Lutzoni F."/>
            <person name="Magnuson J."/>
            <person name="Mondo S."/>
            <person name="Nolan M."/>
            <person name="Ohm R."/>
            <person name="Pangilinan J."/>
            <person name="Park H.-J."/>
            <person name="Ramirez L."/>
            <person name="Alfaro M."/>
            <person name="Sun H."/>
            <person name="Tritt A."/>
            <person name="Yoshinaga Y."/>
            <person name="Zwiers L.-H."/>
            <person name="Turgeon B."/>
            <person name="Goodwin S."/>
            <person name="Spatafora J."/>
            <person name="Crous P."/>
            <person name="Grigoriev I."/>
        </authorList>
    </citation>
    <scope>NUCLEOTIDE SEQUENCE</scope>
    <source>
        <strain evidence="3">CBS 122367</strain>
    </source>
</reference>
<feature type="region of interest" description="Disordered" evidence="1">
    <location>
        <begin position="71"/>
        <end position="97"/>
    </location>
</feature>
<accession>A0A6G1JP81</accession>
<name>A0A6G1JP81_9PLEO</name>
<evidence type="ECO:0000313" key="4">
    <source>
        <dbReference type="Proteomes" id="UP000799291"/>
    </source>
</evidence>
<protein>
    <recommendedName>
        <fullName evidence="2">DUF7730 domain-containing protein</fullName>
    </recommendedName>
</protein>
<keyword evidence="4" id="KW-1185">Reference proteome</keyword>
<dbReference type="AlphaFoldDB" id="A0A6G1JP81"/>
<dbReference type="Proteomes" id="UP000799291">
    <property type="component" value="Unassembled WGS sequence"/>
</dbReference>
<dbReference type="EMBL" id="MU005569">
    <property type="protein sequence ID" value="KAF2692051.1"/>
    <property type="molecule type" value="Genomic_DNA"/>
</dbReference>
<gene>
    <name evidence="3" type="ORF">K458DRAFT_286252</name>
</gene>
<dbReference type="InterPro" id="IPR056632">
    <property type="entry name" value="DUF7730"/>
</dbReference>
<sequence>MDVDEIPPAKDSRSPKDPFAHLIDVYNAGRAIPVRSQGSLHGDREQFNSLLKAKKPSQKVLTNGVTTNSNGLDGFSKHNKSGGTTSIGRADSRPFVEGAEPKPAIKARLSKIEVQAMARRVFETKEYQSSMSPPPLRDFYGHRIKAHSRQAIFWSENQANSSFLCLPPNVRQRIYEHALGGHSITILYKCYGSVDDKVSVPLFKYYSQVLKRFHDPSRQNDTPRLEKRRSLSLLNGVCRQLYNETSTLPYKLNDIKFRTHNTMFNFFVMERRLSPYQLEAITELTVREELPGPAVLTLLPNLQRVKLLVDETALPVLAGDRRPPSIGFYRVVQGTKGRRFEKEQQTWTGYGRLKWKR</sequence>
<organism evidence="3 4">
    <name type="scientific">Lentithecium fluviatile CBS 122367</name>
    <dbReference type="NCBI Taxonomy" id="1168545"/>
    <lineage>
        <taxon>Eukaryota</taxon>
        <taxon>Fungi</taxon>
        <taxon>Dikarya</taxon>
        <taxon>Ascomycota</taxon>
        <taxon>Pezizomycotina</taxon>
        <taxon>Dothideomycetes</taxon>
        <taxon>Pleosporomycetidae</taxon>
        <taxon>Pleosporales</taxon>
        <taxon>Massarineae</taxon>
        <taxon>Lentitheciaceae</taxon>
        <taxon>Lentithecium</taxon>
    </lineage>
</organism>
<feature type="domain" description="DUF7730" evidence="2">
    <location>
        <begin position="157"/>
        <end position="297"/>
    </location>
</feature>
<evidence type="ECO:0000259" key="2">
    <source>
        <dbReference type="Pfam" id="PF24864"/>
    </source>
</evidence>
<dbReference type="PANTHER" id="PTHR38790">
    <property type="entry name" value="2EXR DOMAIN-CONTAINING PROTEIN-RELATED"/>
    <property type="match status" value="1"/>
</dbReference>
<proteinExistence type="predicted"/>